<dbReference type="InterPro" id="IPR050789">
    <property type="entry name" value="Diverse_Enzym_Activities"/>
</dbReference>
<dbReference type="Pfam" id="PF00144">
    <property type="entry name" value="Beta-lactamase"/>
    <property type="match status" value="1"/>
</dbReference>
<evidence type="ECO:0000313" key="3">
    <source>
        <dbReference type="Proteomes" id="UP000320179"/>
    </source>
</evidence>
<reference evidence="2 3" key="1">
    <citation type="journal article" date="2019" name="Science">
        <title>Social genes are selection hotspots in kin groups of a soil microbe.</title>
        <authorList>
            <person name="Wielgoss S."/>
            <person name="Wolfensberger R."/>
            <person name="Sun L."/>
            <person name="Fiegna F."/>
            <person name="Velicer G.J."/>
        </authorList>
    </citation>
    <scope>NUCLEOTIDE SEQUENCE [LARGE SCALE GENOMIC DNA]</scope>
    <source>
        <strain evidence="2 3">MC3.5.9c15</strain>
    </source>
</reference>
<gene>
    <name evidence="2" type="ORF">BHS09_08780</name>
</gene>
<dbReference type="PANTHER" id="PTHR43283">
    <property type="entry name" value="BETA-LACTAMASE-RELATED"/>
    <property type="match status" value="1"/>
</dbReference>
<proteinExistence type="predicted"/>
<dbReference type="InterPro" id="IPR001466">
    <property type="entry name" value="Beta-lactam-related"/>
</dbReference>
<sequence>MLKAKALEPVRKLPGYDALVEQARQNARKARLDGGVASGLTKISPRAAGLSEPALAALLKAAEEAGTSALVLMYRGDLVGEWHFGGESHRTESMSATKSVVAMAIGMLIDEGRIPSVDTPVSTWFPEWKDGIKSQVTLRHILNHTSGLAAERSGMGIYDARDFVRYALDAEVVDPPGSRFFYSNIAVNLLPGIVERASGEKLDAYLQRKLFEPLGIMDFRWDKDPSGNPVGMAGLQIHPVDFAKLGQVMLQQGTYRAQRFLSQTWVQQCTTSSHPEGSASGLLWWHIYEKSPAMTLVQPMLDEAREKGYSSEKLAKLKDLVGHPMPQEAFAAAIIQRLGSNEELSAFEAKVVRAQYEWKQEGEPVGFAAMGAGGQKLLVFPKHQLVVVRMADMDERVSHQAMAFKALVPLVLDMVRPANARMKEPGMAEMP</sequence>
<protein>
    <submittedName>
        <fullName evidence="2">Serine hydrolase</fullName>
    </submittedName>
</protein>
<dbReference type="PANTHER" id="PTHR43283:SF7">
    <property type="entry name" value="BETA-LACTAMASE-RELATED DOMAIN-CONTAINING PROTEIN"/>
    <property type="match status" value="1"/>
</dbReference>
<dbReference type="SUPFAM" id="SSF56601">
    <property type="entry name" value="beta-lactamase/transpeptidase-like"/>
    <property type="match status" value="1"/>
</dbReference>
<accession>A0AAE6KRG4</accession>
<evidence type="ECO:0000313" key="2">
    <source>
        <dbReference type="EMBL" id="QDE67090.1"/>
    </source>
</evidence>
<name>A0AAE6KRG4_MYXXA</name>
<dbReference type="RefSeq" id="WP_237080441.1">
    <property type="nucleotide sequence ID" value="NZ_CP017173.1"/>
</dbReference>
<feature type="domain" description="Beta-lactamase-related" evidence="1">
    <location>
        <begin position="67"/>
        <end position="394"/>
    </location>
</feature>
<dbReference type="Gene3D" id="3.40.710.10">
    <property type="entry name" value="DD-peptidase/beta-lactamase superfamily"/>
    <property type="match status" value="1"/>
</dbReference>
<organism evidence="2 3">
    <name type="scientific">Myxococcus xanthus</name>
    <dbReference type="NCBI Taxonomy" id="34"/>
    <lineage>
        <taxon>Bacteria</taxon>
        <taxon>Pseudomonadati</taxon>
        <taxon>Myxococcota</taxon>
        <taxon>Myxococcia</taxon>
        <taxon>Myxococcales</taxon>
        <taxon>Cystobacterineae</taxon>
        <taxon>Myxococcaceae</taxon>
        <taxon>Myxococcus</taxon>
    </lineage>
</organism>
<dbReference type="GO" id="GO:0016787">
    <property type="term" value="F:hydrolase activity"/>
    <property type="evidence" value="ECO:0007669"/>
    <property type="project" value="UniProtKB-KW"/>
</dbReference>
<dbReference type="Proteomes" id="UP000320179">
    <property type="component" value="Chromosome"/>
</dbReference>
<keyword evidence="2" id="KW-0378">Hydrolase</keyword>
<evidence type="ECO:0000259" key="1">
    <source>
        <dbReference type="Pfam" id="PF00144"/>
    </source>
</evidence>
<dbReference type="InterPro" id="IPR012338">
    <property type="entry name" value="Beta-lactam/transpept-like"/>
</dbReference>
<dbReference type="EMBL" id="CP017174">
    <property type="protein sequence ID" value="QDE67090.1"/>
    <property type="molecule type" value="Genomic_DNA"/>
</dbReference>
<dbReference type="AlphaFoldDB" id="A0AAE6KRG4"/>